<evidence type="ECO:0000313" key="2">
    <source>
        <dbReference type="Proteomes" id="UP000323136"/>
    </source>
</evidence>
<name>A0A5S5DLD8_9FLAO</name>
<gene>
    <name evidence="1" type="ORF">C7447_10720</name>
</gene>
<evidence type="ECO:0008006" key="3">
    <source>
        <dbReference type="Google" id="ProtNLM"/>
    </source>
</evidence>
<keyword evidence="2" id="KW-1185">Reference proteome</keyword>
<evidence type="ECO:0000313" key="1">
    <source>
        <dbReference type="EMBL" id="TYP96454.1"/>
    </source>
</evidence>
<dbReference type="Gene3D" id="3.40.50.10420">
    <property type="entry name" value="NagB/RpiA/CoA transferase-like"/>
    <property type="match status" value="1"/>
</dbReference>
<proteinExistence type="predicted"/>
<sequence length="196" mass="22463">MNFLIKLFKTFTEAKRNQEIKKQPVYLSLDDSFVHNFINKGGKFLYCTKIEEVKTHLNHVLVENNWKRILCSDLDLLKLLKKIDVNTQSQFSNNIPFFTTCEHLIADKGDILFSSNQLGSNKLPSFSENFIVYATTSQIVKNTSEGLTGIKTHFSGNIPTNISAIKNYSIKNSDDNFMDYGNTNSKNLYLLLFEDL</sequence>
<dbReference type="AlphaFoldDB" id="A0A5S5DLD8"/>
<dbReference type="InterPro" id="IPR024185">
    <property type="entry name" value="FTHF_cligase-like_sf"/>
</dbReference>
<dbReference type="EMBL" id="VNIA01000007">
    <property type="protein sequence ID" value="TYP96454.1"/>
    <property type="molecule type" value="Genomic_DNA"/>
</dbReference>
<dbReference type="SUPFAM" id="SSF100950">
    <property type="entry name" value="NagB/RpiA/CoA transferase-like"/>
    <property type="match status" value="1"/>
</dbReference>
<accession>A0A5S5DLD8</accession>
<dbReference type="Proteomes" id="UP000323136">
    <property type="component" value="Unassembled WGS sequence"/>
</dbReference>
<reference evidence="1 2" key="1">
    <citation type="submission" date="2019-07" db="EMBL/GenBank/DDBJ databases">
        <title>Genomic Encyclopedia of Type Strains, Phase IV (KMG-IV): sequencing the most valuable type-strain genomes for metagenomic binning, comparative biology and taxonomic classification.</title>
        <authorList>
            <person name="Goeker M."/>
        </authorList>
    </citation>
    <scope>NUCLEOTIDE SEQUENCE [LARGE SCALE GENOMIC DNA]</scope>
    <source>
        <strain evidence="1 2">DSM 18961</strain>
    </source>
</reference>
<dbReference type="RefSeq" id="WP_148871101.1">
    <property type="nucleotide sequence ID" value="NZ_VNIA01000007.1"/>
</dbReference>
<organism evidence="1 2">
    <name type="scientific">Tenacibaculum adriaticum</name>
    <dbReference type="NCBI Taxonomy" id="413713"/>
    <lineage>
        <taxon>Bacteria</taxon>
        <taxon>Pseudomonadati</taxon>
        <taxon>Bacteroidota</taxon>
        <taxon>Flavobacteriia</taxon>
        <taxon>Flavobacteriales</taxon>
        <taxon>Flavobacteriaceae</taxon>
        <taxon>Tenacibaculum</taxon>
    </lineage>
</organism>
<protein>
    <recommendedName>
        <fullName evidence="3">LUD domain-containing protein</fullName>
    </recommendedName>
</protein>
<dbReference type="OrthoDB" id="1425114at2"/>
<dbReference type="InterPro" id="IPR037171">
    <property type="entry name" value="NagB/RpiA_transferase-like"/>
</dbReference>
<comment type="caution">
    <text evidence="1">The sequence shown here is derived from an EMBL/GenBank/DDBJ whole genome shotgun (WGS) entry which is preliminary data.</text>
</comment>